<dbReference type="HOGENOM" id="CLU_087560_2_1_7"/>
<evidence type="ECO:0000313" key="4">
    <source>
        <dbReference type="Proteomes" id="UP000006034"/>
    </source>
</evidence>
<dbReference type="SUPFAM" id="SSF89392">
    <property type="entry name" value="Prokaryotic lipoproteins and lipoprotein localization factors"/>
    <property type="match status" value="1"/>
</dbReference>
<dbReference type="InterPro" id="IPR004564">
    <property type="entry name" value="OM_lipoprot_carrier_LolA-like"/>
</dbReference>
<dbReference type="OrthoDB" id="9785727at2"/>
<dbReference type="PANTHER" id="PTHR35869">
    <property type="entry name" value="OUTER-MEMBRANE LIPOPROTEIN CARRIER PROTEIN"/>
    <property type="match status" value="1"/>
</dbReference>
<dbReference type="EMBL" id="ADCP02000001">
    <property type="protein sequence ID" value="EFV43352.2"/>
    <property type="molecule type" value="Genomic_DNA"/>
</dbReference>
<dbReference type="Pfam" id="PF03548">
    <property type="entry name" value="LolA"/>
    <property type="match status" value="1"/>
</dbReference>
<reference evidence="3 4" key="2">
    <citation type="submission" date="2013-04" db="EMBL/GenBank/DDBJ databases">
        <title>The Genome Sequence of Bilophila wadsworthia 3_1_6.</title>
        <authorList>
            <consortium name="The Broad Institute Genomics Platform"/>
            <person name="Earl A."/>
            <person name="Ward D."/>
            <person name="Feldgarden M."/>
            <person name="Gevers D."/>
            <person name="Sibley C."/>
            <person name="Strauss J."/>
            <person name="Allen-Vercoe E."/>
            <person name="Walker B."/>
            <person name="Young S."/>
            <person name="Zeng Q."/>
            <person name="Gargeya S."/>
            <person name="Fitzgerald M."/>
            <person name="Haas B."/>
            <person name="Abouelleil A."/>
            <person name="Allen A.W."/>
            <person name="Alvarado L."/>
            <person name="Arachchi H.M."/>
            <person name="Berlin A.M."/>
            <person name="Chapman S.B."/>
            <person name="Gainer-Dewar J."/>
            <person name="Goldberg J."/>
            <person name="Griggs A."/>
            <person name="Gujja S."/>
            <person name="Hansen M."/>
            <person name="Howarth C."/>
            <person name="Imamovic A."/>
            <person name="Ireland A."/>
            <person name="Larimer J."/>
            <person name="McCowan C."/>
            <person name="Murphy C."/>
            <person name="Pearson M."/>
            <person name="Poon T.W."/>
            <person name="Priest M."/>
            <person name="Roberts A."/>
            <person name="Saif S."/>
            <person name="Shea T."/>
            <person name="Sisk P."/>
            <person name="Sykes S."/>
            <person name="Wortman J."/>
            <person name="Nusbaum C."/>
            <person name="Birren B."/>
        </authorList>
    </citation>
    <scope>NUCLEOTIDE SEQUENCE [LARGE SCALE GENOMIC DNA]</scope>
    <source>
        <strain evidence="3 4">3_1_6</strain>
    </source>
</reference>
<dbReference type="eggNOG" id="COG2834">
    <property type="taxonomic scope" value="Bacteria"/>
</dbReference>
<gene>
    <name evidence="3" type="ORF">HMPREF0179_02875</name>
</gene>
<feature type="chain" id="PRO_5003203376" evidence="2">
    <location>
        <begin position="24"/>
        <end position="225"/>
    </location>
</feature>
<dbReference type="InterPro" id="IPR029046">
    <property type="entry name" value="LolA/LolB/LppX"/>
</dbReference>
<keyword evidence="3" id="KW-0449">Lipoprotein</keyword>
<evidence type="ECO:0000313" key="3">
    <source>
        <dbReference type="EMBL" id="EFV43352.2"/>
    </source>
</evidence>
<protein>
    <submittedName>
        <fullName evidence="3">Outer membrane lipoprotein carrier protein LolA</fullName>
    </submittedName>
</protein>
<dbReference type="RefSeq" id="WP_016360532.1">
    <property type="nucleotide sequence ID" value="NZ_KE150238.1"/>
</dbReference>
<dbReference type="AlphaFoldDB" id="E5Y9G0"/>
<keyword evidence="1 2" id="KW-0732">Signal</keyword>
<dbReference type="Gene3D" id="2.50.20.10">
    <property type="entry name" value="Lipoprotein localisation LolA/LolB/LppX"/>
    <property type="match status" value="1"/>
</dbReference>
<accession>E5Y9G0</accession>
<sequence>MRFPILFACAAALLLISAGASHAAAPAITGEMQKKYESMQSFTAEFTQRLVHQESGSEETRQGTLAFQKPLRVRWETKAPHAELLVITDKDVWDYLPDEELAYQYSPEVVHDSRSIIQVITGQSRLDKDFTVEAEPDDNGLAVLRLYPKDPSPQLVEALLWVDKGTKLIKKAQILDFYGNTNEVALTSLTPDASIKAGTFQFTPPQGITVENLMNQDAPERPLLQ</sequence>
<evidence type="ECO:0000256" key="2">
    <source>
        <dbReference type="SAM" id="SignalP"/>
    </source>
</evidence>
<organism evidence="3 4">
    <name type="scientific">Bilophila wadsworthia (strain 3_1_6)</name>
    <dbReference type="NCBI Taxonomy" id="563192"/>
    <lineage>
        <taxon>Bacteria</taxon>
        <taxon>Pseudomonadati</taxon>
        <taxon>Thermodesulfobacteriota</taxon>
        <taxon>Desulfovibrionia</taxon>
        <taxon>Desulfovibrionales</taxon>
        <taxon>Desulfovibrionaceae</taxon>
        <taxon>Bilophila</taxon>
    </lineage>
</organism>
<evidence type="ECO:0000256" key="1">
    <source>
        <dbReference type="ARBA" id="ARBA00022729"/>
    </source>
</evidence>
<dbReference type="GeneID" id="78084736"/>
<dbReference type="Proteomes" id="UP000006034">
    <property type="component" value="Unassembled WGS sequence"/>
</dbReference>
<reference evidence="3 4" key="1">
    <citation type="submission" date="2010-10" db="EMBL/GenBank/DDBJ databases">
        <authorList>
            <consortium name="The Broad Institute Genome Sequencing Platform"/>
            <person name="Ward D."/>
            <person name="Earl A."/>
            <person name="Feldgarden M."/>
            <person name="Young S.K."/>
            <person name="Gargeya S."/>
            <person name="Zeng Q."/>
            <person name="Alvarado L."/>
            <person name="Berlin A."/>
            <person name="Bochicchio J."/>
            <person name="Chapman S.B."/>
            <person name="Chen Z."/>
            <person name="Freedman E."/>
            <person name="Gellesch M."/>
            <person name="Goldberg J."/>
            <person name="Griggs A."/>
            <person name="Gujja S."/>
            <person name="Heilman E."/>
            <person name="Heiman D."/>
            <person name="Howarth C."/>
            <person name="Mehta T."/>
            <person name="Neiman D."/>
            <person name="Pearson M."/>
            <person name="Roberts A."/>
            <person name="Saif S."/>
            <person name="Shea T."/>
            <person name="Shenoy N."/>
            <person name="Sisk P."/>
            <person name="Stolte C."/>
            <person name="Sykes S."/>
            <person name="White J."/>
            <person name="Yandava C."/>
            <person name="Allen-Vercoe E."/>
            <person name="Sibley C."/>
            <person name="Ambrose C.E."/>
            <person name="Strauss J."/>
            <person name="Daigneault M."/>
            <person name="Haas B."/>
            <person name="Nusbaum C."/>
            <person name="Birren B."/>
        </authorList>
    </citation>
    <scope>NUCLEOTIDE SEQUENCE [LARGE SCALE GENOMIC DNA]</scope>
    <source>
        <strain evidence="3 4">3_1_6</strain>
    </source>
</reference>
<feature type="signal peptide" evidence="2">
    <location>
        <begin position="1"/>
        <end position="23"/>
    </location>
</feature>
<dbReference type="CDD" id="cd16325">
    <property type="entry name" value="LolA"/>
    <property type="match status" value="1"/>
</dbReference>
<comment type="caution">
    <text evidence="3">The sequence shown here is derived from an EMBL/GenBank/DDBJ whole genome shotgun (WGS) entry which is preliminary data.</text>
</comment>
<keyword evidence="4" id="KW-1185">Reference proteome</keyword>
<name>E5Y9G0_BILW3</name>
<proteinExistence type="predicted"/>
<dbReference type="PANTHER" id="PTHR35869:SF1">
    <property type="entry name" value="OUTER-MEMBRANE LIPOPROTEIN CARRIER PROTEIN"/>
    <property type="match status" value="1"/>
</dbReference>
<dbReference type="STRING" id="563192.HMPREF0179_02875"/>